<accession>A0ABQ3WVS9</accession>
<feature type="transmembrane region" description="Helical" evidence="1">
    <location>
        <begin position="119"/>
        <end position="139"/>
    </location>
</feature>
<feature type="transmembrane region" description="Helical" evidence="1">
    <location>
        <begin position="24"/>
        <end position="43"/>
    </location>
</feature>
<dbReference type="InterPro" id="IPR009898">
    <property type="entry name" value="DUF1440"/>
</dbReference>
<protein>
    <recommendedName>
        <fullName evidence="3">DUF1440 domain-containing protein</fullName>
    </recommendedName>
</protein>
<sequence length="193" mass="22012">MTAAGHTGRLPLITTDPARRRYRLALLLGFITGCIGGIIKFGWEVPLPPRTPERNTTNPPQEMLQQLGFPYDFTHWTYEYSGNLCQGVSFLAHFGFSIAFAALYCLAAERWPQIKLWQGVAYGLFIWFLWHIVLMPAFGTIPAPWDQPLEEHFSEITGHMAWMWVIELCRRDLRNRISHEPDAEVPLAAAGAR</sequence>
<feature type="transmembrane region" description="Helical" evidence="1">
    <location>
        <begin position="88"/>
        <end position="107"/>
    </location>
</feature>
<evidence type="ECO:0008006" key="3">
    <source>
        <dbReference type="Google" id="ProtNLM"/>
    </source>
</evidence>
<organism evidence="2">
    <name type="scientific">Actinoplanes campanulatus</name>
    <dbReference type="NCBI Taxonomy" id="113559"/>
    <lineage>
        <taxon>Bacteria</taxon>
        <taxon>Bacillati</taxon>
        <taxon>Actinomycetota</taxon>
        <taxon>Actinomycetes</taxon>
        <taxon>Micromonosporales</taxon>
        <taxon>Micromonosporaceae</taxon>
        <taxon>Actinoplanes</taxon>
    </lineage>
</organism>
<comment type="caution">
    <text evidence="2">The sequence shown here is derived from an EMBL/GenBank/DDBJ whole genome shotgun (WGS) entry which is preliminary data.</text>
</comment>
<reference evidence="2" key="1">
    <citation type="submission" date="2021-01" db="EMBL/GenBank/DDBJ databases">
        <title>Whole genome shotgun sequence of Actinoplanes capillaceus NBRC 16408.</title>
        <authorList>
            <person name="Komaki H."/>
            <person name="Tamura T."/>
        </authorList>
    </citation>
    <scope>NUCLEOTIDE SEQUENCE [LARGE SCALE GENOMIC DNA]</scope>
    <source>
        <strain evidence="2">NBRC 16408</strain>
    </source>
</reference>
<evidence type="ECO:0000256" key="1">
    <source>
        <dbReference type="SAM" id="Phobius"/>
    </source>
</evidence>
<keyword evidence="1" id="KW-0812">Transmembrane</keyword>
<gene>
    <name evidence="2" type="ORF">Aca07nite_76490</name>
</gene>
<dbReference type="Pfam" id="PF07274">
    <property type="entry name" value="DUF1440"/>
    <property type="match status" value="1"/>
</dbReference>
<proteinExistence type="predicted"/>
<keyword evidence="1" id="KW-1133">Transmembrane helix</keyword>
<dbReference type="EMBL" id="BOMF01000148">
    <property type="protein sequence ID" value="GID50374.1"/>
    <property type="molecule type" value="Genomic_DNA"/>
</dbReference>
<dbReference type="RefSeq" id="WP_204300420.1">
    <property type="nucleotide sequence ID" value="NZ_BAAAGQ010000032.1"/>
</dbReference>
<name>A0ABQ3WVS9_9ACTN</name>
<keyword evidence="1" id="KW-0472">Membrane</keyword>
<evidence type="ECO:0000313" key="2">
    <source>
        <dbReference type="EMBL" id="GID50374.1"/>
    </source>
</evidence>